<sequence>MSAFFPMHSQSYVKARHIVIGILFSSRQIQQRCSYSHRERLVAFASRVRVLVPQKTVRASDFRPEGLGPEFESREDMDVYNCPTLNSHRAEWMELNALWRVTPAHPWYFGKKPRWCHQLDIPKDRQTALLSFFSGHIKSLAQ</sequence>
<proteinExistence type="predicted"/>
<organism evidence="1 2">
    <name type="scientific">Trichonephila clavipes</name>
    <name type="common">Golden silk orbweaver</name>
    <name type="synonym">Nephila clavipes</name>
    <dbReference type="NCBI Taxonomy" id="2585209"/>
    <lineage>
        <taxon>Eukaryota</taxon>
        <taxon>Metazoa</taxon>
        <taxon>Ecdysozoa</taxon>
        <taxon>Arthropoda</taxon>
        <taxon>Chelicerata</taxon>
        <taxon>Arachnida</taxon>
        <taxon>Araneae</taxon>
        <taxon>Araneomorphae</taxon>
        <taxon>Entelegynae</taxon>
        <taxon>Araneoidea</taxon>
        <taxon>Nephilidae</taxon>
        <taxon>Trichonephila</taxon>
    </lineage>
</organism>
<dbReference type="EMBL" id="BMAU01021250">
    <property type="protein sequence ID" value="GFY05297.1"/>
    <property type="molecule type" value="Genomic_DNA"/>
</dbReference>
<keyword evidence="2" id="KW-1185">Reference proteome</keyword>
<evidence type="ECO:0000313" key="2">
    <source>
        <dbReference type="Proteomes" id="UP000887159"/>
    </source>
</evidence>
<accession>A0A8X6S0N8</accession>
<gene>
    <name evidence="1" type="primary">NCL1_13897</name>
    <name evidence="1" type="ORF">TNCV_2207431</name>
</gene>
<evidence type="ECO:0000313" key="1">
    <source>
        <dbReference type="EMBL" id="GFY05297.1"/>
    </source>
</evidence>
<comment type="caution">
    <text evidence="1">The sequence shown here is derived from an EMBL/GenBank/DDBJ whole genome shotgun (WGS) entry which is preliminary data.</text>
</comment>
<reference evidence="1" key="1">
    <citation type="submission" date="2020-08" db="EMBL/GenBank/DDBJ databases">
        <title>Multicomponent nature underlies the extraordinary mechanical properties of spider dragline silk.</title>
        <authorList>
            <person name="Kono N."/>
            <person name="Nakamura H."/>
            <person name="Mori M."/>
            <person name="Yoshida Y."/>
            <person name="Ohtoshi R."/>
            <person name="Malay A.D."/>
            <person name="Moran D.A.P."/>
            <person name="Tomita M."/>
            <person name="Numata K."/>
            <person name="Arakawa K."/>
        </authorList>
    </citation>
    <scope>NUCLEOTIDE SEQUENCE</scope>
</reference>
<dbReference type="AlphaFoldDB" id="A0A8X6S0N8"/>
<dbReference type="Proteomes" id="UP000887159">
    <property type="component" value="Unassembled WGS sequence"/>
</dbReference>
<protein>
    <submittedName>
        <fullName evidence="1">Autophagy protein 5</fullName>
    </submittedName>
</protein>
<name>A0A8X6S0N8_TRICX</name>